<protein>
    <submittedName>
        <fullName evidence="1">Uncharacterized protein</fullName>
    </submittedName>
</protein>
<accession>A0ACC3SAR6</accession>
<dbReference type="Proteomes" id="UP001320706">
    <property type="component" value="Unassembled WGS sequence"/>
</dbReference>
<keyword evidence="2" id="KW-1185">Reference proteome</keyword>
<sequence length="101" mass="10918">MLWSTWGSYLKGLPEWSASAALACYQAESSQVRNASIAKRYHTVVDLIASVCAPSCTIDKARAPRPYVMRPNKPAQEPGPTDSASLILPKGLATWVSKSPI</sequence>
<dbReference type="EMBL" id="JAMKPW020000027">
    <property type="protein sequence ID" value="KAK8204394.1"/>
    <property type="molecule type" value="Genomic_DNA"/>
</dbReference>
<reference evidence="1" key="1">
    <citation type="submission" date="2024-02" db="EMBL/GenBank/DDBJ databases">
        <title>Metagenome Assembled Genome of Zalaria obscura JY119.</title>
        <authorList>
            <person name="Vighnesh L."/>
            <person name="Jagadeeshwari U."/>
            <person name="Venkata Ramana C."/>
            <person name="Sasikala C."/>
        </authorList>
    </citation>
    <scope>NUCLEOTIDE SEQUENCE</scope>
    <source>
        <strain evidence="1">JY119</strain>
    </source>
</reference>
<gene>
    <name evidence="1" type="ORF">M8818_005123</name>
</gene>
<proteinExistence type="predicted"/>
<evidence type="ECO:0000313" key="2">
    <source>
        <dbReference type="Proteomes" id="UP001320706"/>
    </source>
</evidence>
<name>A0ACC3SAR6_9PEZI</name>
<evidence type="ECO:0000313" key="1">
    <source>
        <dbReference type="EMBL" id="KAK8204394.1"/>
    </source>
</evidence>
<organism evidence="1 2">
    <name type="scientific">Zalaria obscura</name>
    <dbReference type="NCBI Taxonomy" id="2024903"/>
    <lineage>
        <taxon>Eukaryota</taxon>
        <taxon>Fungi</taxon>
        <taxon>Dikarya</taxon>
        <taxon>Ascomycota</taxon>
        <taxon>Pezizomycotina</taxon>
        <taxon>Dothideomycetes</taxon>
        <taxon>Dothideomycetidae</taxon>
        <taxon>Dothideales</taxon>
        <taxon>Zalariaceae</taxon>
        <taxon>Zalaria</taxon>
    </lineage>
</organism>
<comment type="caution">
    <text evidence="1">The sequence shown here is derived from an EMBL/GenBank/DDBJ whole genome shotgun (WGS) entry which is preliminary data.</text>
</comment>